<keyword evidence="2" id="KW-0808">Transferase</keyword>
<dbReference type="EMBL" id="CP036318">
    <property type="protein sequence ID" value="QDV59209.1"/>
    <property type="molecule type" value="Genomic_DNA"/>
</dbReference>
<evidence type="ECO:0000313" key="3">
    <source>
        <dbReference type="Proteomes" id="UP000316770"/>
    </source>
</evidence>
<protein>
    <submittedName>
        <fullName evidence="2">Transaldolase</fullName>
        <ecNumber evidence="2">2.2.1.2</ecNumber>
    </submittedName>
</protein>
<name>A0A518J1K8_9BACT</name>
<dbReference type="PANTHER" id="PTHR10683">
    <property type="entry name" value="TRANSALDOLASE"/>
    <property type="match status" value="1"/>
</dbReference>
<dbReference type="AlphaFoldDB" id="A0A518J1K8"/>
<dbReference type="SUPFAM" id="SSF51569">
    <property type="entry name" value="Aldolase"/>
    <property type="match status" value="1"/>
</dbReference>
<sequence length="427" mass="47496">MSTNTHPTGTVTETIQPDTEQAKQIAEFIVRDIRSDDSLRATADAAFWKRINPTETQLWIDSGDIPTIDSLWNAQFSGLTTNNSLLNQEIQRGNYDHLVPQAAKLLPGISETARVREIAFILNVRHALKLVDRFQCDVSVELHTDVANDLESTLAYARRCHKVCAENFVVKVPLTPAGLVAIKQLSGEGIRVNCTLGFSARQNYLATQFARPAFVNVFLGRLNSYIEANDLGSGEFIGEKTALASQAAISAWSENKPSRRTRQIAASLRDATQLPLLAGIDVITMPPDVARQAMDVLYDPWQSQLQHVHAAELAPNVDREFVSVDKLWDVTDLERQFVRAAAEKQSLTPRQLRQMAVDHGIDDLFPQMTQEQLQTIADEGKVPVHAHWQERIRDGSLAIDSLMTLAGLAAFAADQSQLDRRIREQLA</sequence>
<keyword evidence="3" id="KW-1185">Reference proteome</keyword>
<organism evidence="2 3">
    <name type="scientific">Rosistilla oblonga</name>
    <dbReference type="NCBI Taxonomy" id="2527990"/>
    <lineage>
        <taxon>Bacteria</taxon>
        <taxon>Pseudomonadati</taxon>
        <taxon>Planctomycetota</taxon>
        <taxon>Planctomycetia</taxon>
        <taxon>Pirellulales</taxon>
        <taxon>Pirellulaceae</taxon>
        <taxon>Rosistilla</taxon>
    </lineage>
</organism>
<reference evidence="2 3" key="1">
    <citation type="submission" date="2019-02" db="EMBL/GenBank/DDBJ databases">
        <title>Deep-cultivation of Planctomycetes and their phenomic and genomic characterization uncovers novel biology.</title>
        <authorList>
            <person name="Wiegand S."/>
            <person name="Jogler M."/>
            <person name="Boedeker C."/>
            <person name="Pinto D."/>
            <person name="Vollmers J."/>
            <person name="Rivas-Marin E."/>
            <person name="Kohn T."/>
            <person name="Peeters S.H."/>
            <person name="Heuer A."/>
            <person name="Rast P."/>
            <person name="Oberbeckmann S."/>
            <person name="Bunk B."/>
            <person name="Jeske O."/>
            <person name="Meyerdierks A."/>
            <person name="Storesund J.E."/>
            <person name="Kallscheuer N."/>
            <person name="Luecker S."/>
            <person name="Lage O.M."/>
            <person name="Pohl T."/>
            <person name="Merkel B.J."/>
            <person name="Hornburger P."/>
            <person name="Mueller R.-W."/>
            <person name="Bruemmer F."/>
            <person name="Labrenz M."/>
            <person name="Spormann A.M."/>
            <person name="Op den Camp H."/>
            <person name="Overmann J."/>
            <person name="Amann R."/>
            <person name="Jetten M.S.M."/>
            <person name="Mascher T."/>
            <person name="Medema M.H."/>
            <person name="Devos D.P."/>
            <person name="Kaster A.-K."/>
            <person name="Ovreas L."/>
            <person name="Rohde M."/>
            <person name="Galperin M.Y."/>
            <person name="Jogler C."/>
        </authorList>
    </citation>
    <scope>NUCLEOTIDE SEQUENCE [LARGE SCALE GENOMIC DNA]</scope>
    <source>
        <strain evidence="2 3">Mal33</strain>
    </source>
</reference>
<dbReference type="InterPro" id="IPR001585">
    <property type="entry name" value="TAL/FSA"/>
</dbReference>
<dbReference type="GO" id="GO:0004801">
    <property type="term" value="F:transaldolase activity"/>
    <property type="evidence" value="ECO:0007669"/>
    <property type="project" value="UniProtKB-EC"/>
</dbReference>
<gene>
    <name evidence="2" type="primary">tal_3</name>
    <name evidence="2" type="ORF">Mal33_52370</name>
</gene>
<dbReference type="RefSeq" id="WP_145290451.1">
    <property type="nucleotide sequence ID" value="NZ_CP036318.1"/>
</dbReference>
<evidence type="ECO:0000256" key="1">
    <source>
        <dbReference type="ARBA" id="ARBA00023270"/>
    </source>
</evidence>
<dbReference type="Proteomes" id="UP000316770">
    <property type="component" value="Chromosome"/>
</dbReference>
<evidence type="ECO:0000313" key="2">
    <source>
        <dbReference type="EMBL" id="QDV59209.1"/>
    </source>
</evidence>
<dbReference type="InterPro" id="IPR013785">
    <property type="entry name" value="Aldolase_TIM"/>
</dbReference>
<accession>A0A518J1K8</accession>
<dbReference type="Gene3D" id="3.20.20.70">
    <property type="entry name" value="Aldolase class I"/>
    <property type="match status" value="1"/>
</dbReference>
<dbReference type="EC" id="2.2.1.2" evidence="2"/>
<dbReference type="GO" id="GO:0005975">
    <property type="term" value="P:carbohydrate metabolic process"/>
    <property type="evidence" value="ECO:0007669"/>
    <property type="project" value="InterPro"/>
</dbReference>
<keyword evidence="1" id="KW-0704">Schiff base</keyword>
<dbReference type="Pfam" id="PF00923">
    <property type="entry name" value="TAL_FSA"/>
    <property type="match status" value="1"/>
</dbReference>
<proteinExistence type="predicted"/>